<sequence length="42" mass="4700">MTRRPPNTILAALFQLTEDLNDNSAALFRLTEHPNDNSAALF</sequence>
<comment type="caution">
    <text evidence="1">The sequence shown here is derived from an EMBL/GenBank/DDBJ whole genome shotgun (WGS) entry which is preliminary data.</text>
</comment>
<proteinExistence type="predicted"/>
<accession>W2CZ22</accession>
<gene>
    <name evidence="1" type="ORF">T235_14355</name>
</gene>
<dbReference type="EMBL" id="AYYF01001508">
    <property type="protein sequence ID" value="ETK11637.1"/>
    <property type="molecule type" value="Genomic_DNA"/>
</dbReference>
<evidence type="ECO:0000313" key="1">
    <source>
        <dbReference type="EMBL" id="ETK11637.1"/>
    </source>
</evidence>
<dbReference type="AlphaFoldDB" id="W2CZ22"/>
<organism evidence="1 2">
    <name type="scientific">Tannerella sp. oral taxon BU063 isolate Cell 8/11</name>
    <dbReference type="NCBI Taxonomy" id="1411915"/>
    <lineage>
        <taxon>Bacteria</taxon>
        <taxon>Pseudomonadati</taxon>
        <taxon>Bacteroidota</taxon>
        <taxon>Bacteroidia</taxon>
        <taxon>Bacteroidales</taxon>
        <taxon>Tannerellaceae</taxon>
        <taxon>Tannerella</taxon>
    </lineage>
</organism>
<name>W2CZ22_9BACT</name>
<protein>
    <submittedName>
        <fullName evidence="1">Uncharacterized protein</fullName>
    </submittedName>
</protein>
<evidence type="ECO:0000313" key="2">
    <source>
        <dbReference type="Proteomes" id="UP000034980"/>
    </source>
</evidence>
<dbReference type="PATRIC" id="fig|1411915.3.peg.1660"/>
<dbReference type="Proteomes" id="UP000034980">
    <property type="component" value="Unassembled WGS sequence"/>
</dbReference>
<reference evidence="1 2" key="1">
    <citation type="submission" date="2013-11" db="EMBL/GenBank/DDBJ databases">
        <title>Single cell genomics of uncultured Tannerella BU063 (oral taxon 286).</title>
        <authorList>
            <person name="Beall C.J."/>
            <person name="Campbell A.G."/>
            <person name="Griffen A.L."/>
            <person name="Podar M."/>
            <person name="Leys E.J."/>
        </authorList>
    </citation>
    <scope>NUCLEOTIDE SEQUENCE [LARGE SCALE GENOMIC DNA]</scope>
    <source>
        <strain evidence="1">Cell 8/11</strain>
    </source>
</reference>